<geneLocation type="mitochondrion" evidence="17"/>
<keyword evidence="9" id="KW-0249">Electron transport</keyword>
<evidence type="ECO:0000256" key="6">
    <source>
        <dbReference type="ARBA" id="ARBA00022660"/>
    </source>
</evidence>
<evidence type="ECO:0000256" key="16">
    <source>
        <dbReference type="SAM" id="Phobius"/>
    </source>
</evidence>
<comment type="subcellular location">
    <subcellularLocation>
        <location evidence="1">Mitochondrion membrane</location>
        <topology evidence="1">Multi-pass membrane protein</topology>
    </subcellularLocation>
</comment>
<keyword evidence="5" id="KW-0813">Transport</keyword>
<feature type="transmembrane region" description="Helical" evidence="16">
    <location>
        <begin position="21"/>
        <end position="42"/>
    </location>
</feature>
<dbReference type="GO" id="GO:0008137">
    <property type="term" value="F:NADH dehydrogenase (ubiquinone) activity"/>
    <property type="evidence" value="ECO:0007669"/>
    <property type="project" value="UniProtKB-EC"/>
</dbReference>
<feature type="transmembrane region" description="Helical" evidence="16">
    <location>
        <begin position="84"/>
        <end position="106"/>
    </location>
</feature>
<name>S4SUY5_9COLE</name>
<keyword evidence="10 16" id="KW-1133">Transmembrane helix</keyword>
<evidence type="ECO:0000313" key="17">
    <source>
        <dbReference type="EMBL" id="AFQ62354.1"/>
    </source>
</evidence>
<keyword evidence="13 16" id="KW-0472">Membrane</keyword>
<accession>S4SUY5</accession>
<evidence type="ECO:0000256" key="9">
    <source>
        <dbReference type="ARBA" id="ARBA00022982"/>
    </source>
</evidence>
<keyword evidence="7 16" id="KW-0812">Transmembrane</keyword>
<keyword evidence="12 17" id="KW-0496">Mitochondrion</keyword>
<dbReference type="GO" id="GO:0031966">
    <property type="term" value="C:mitochondrial membrane"/>
    <property type="evidence" value="ECO:0007669"/>
    <property type="project" value="UniProtKB-SubCell"/>
</dbReference>
<keyword evidence="6" id="KW-0679">Respiratory chain</keyword>
<evidence type="ECO:0000256" key="7">
    <source>
        <dbReference type="ARBA" id="ARBA00022692"/>
    </source>
</evidence>
<gene>
    <name evidence="17" type="primary">ND6</name>
</gene>
<protein>
    <recommendedName>
        <fullName evidence="4">NADH-ubiquinone oxidoreductase chain 6</fullName>
        <ecNumber evidence="3">7.1.1.2</ecNumber>
    </recommendedName>
    <alternativeName>
        <fullName evidence="14">NADH dehydrogenase subunit 6</fullName>
    </alternativeName>
</protein>
<evidence type="ECO:0000256" key="5">
    <source>
        <dbReference type="ARBA" id="ARBA00022448"/>
    </source>
</evidence>
<evidence type="ECO:0000256" key="4">
    <source>
        <dbReference type="ARBA" id="ARBA00021095"/>
    </source>
</evidence>
<evidence type="ECO:0000256" key="8">
    <source>
        <dbReference type="ARBA" id="ARBA00022967"/>
    </source>
</evidence>
<dbReference type="AlphaFoldDB" id="S4SUY5"/>
<evidence type="ECO:0000256" key="11">
    <source>
        <dbReference type="ARBA" id="ARBA00023027"/>
    </source>
</evidence>
<dbReference type="PANTHER" id="PTHR11435">
    <property type="entry name" value="NADH UBIQUINONE OXIDOREDUCTASE SUBUNIT ND6"/>
    <property type="match status" value="1"/>
</dbReference>
<evidence type="ECO:0000256" key="2">
    <source>
        <dbReference type="ARBA" id="ARBA00005698"/>
    </source>
</evidence>
<proteinExistence type="inferred from homology"/>
<evidence type="ECO:0000256" key="14">
    <source>
        <dbReference type="ARBA" id="ARBA00031019"/>
    </source>
</evidence>
<dbReference type="PANTHER" id="PTHR11435:SF1">
    <property type="entry name" value="NADH-UBIQUINONE OXIDOREDUCTASE CHAIN 6"/>
    <property type="match status" value="1"/>
</dbReference>
<feature type="transmembrane region" description="Helical" evidence="16">
    <location>
        <begin position="141"/>
        <end position="162"/>
    </location>
</feature>
<keyword evidence="8" id="KW-1278">Translocase</keyword>
<feature type="transmembrane region" description="Helical" evidence="16">
    <location>
        <begin position="48"/>
        <end position="72"/>
    </location>
</feature>
<comment type="similarity">
    <text evidence="2">Belongs to the complex I subunit 6 family.</text>
</comment>
<evidence type="ECO:0000256" key="15">
    <source>
        <dbReference type="ARBA" id="ARBA00049551"/>
    </source>
</evidence>
<evidence type="ECO:0000256" key="3">
    <source>
        <dbReference type="ARBA" id="ARBA00012944"/>
    </source>
</evidence>
<evidence type="ECO:0000256" key="1">
    <source>
        <dbReference type="ARBA" id="ARBA00004225"/>
    </source>
</evidence>
<evidence type="ECO:0000256" key="13">
    <source>
        <dbReference type="ARBA" id="ARBA00023136"/>
    </source>
</evidence>
<evidence type="ECO:0000256" key="12">
    <source>
        <dbReference type="ARBA" id="ARBA00023128"/>
    </source>
</evidence>
<reference evidence="17" key="1">
    <citation type="submission" date="2012-07" db="EMBL/GenBank/DDBJ databases">
        <title>Mitogenomics of the Coleoptera under dense taxon sampling.</title>
        <authorList>
            <person name="Timmermans M.J.T.N."/>
            <person name="Lim J."/>
            <person name="Dodsworth S."/>
            <person name="Haran J."/>
            <person name="Ahrens D."/>
            <person name="Bocak L."/>
            <person name="London A."/>
            <person name="Culverwell L."/>
            <person name="Vogler A.P."/>
        </authorList>
    </citation>
    <scope>NUCLEOTIDE SEQUENCE</scope>
</reference>
<organism evidence="17">
    <name type="scientific">Peltodytes quadratus</name>
    <dbReference type="NCBI Taxonomy" id="1050041"/>
    <lineage>
        <taxon>Eukaryota</taxon>
        <taxon>Metazoa</taxon>
        <taxon>Ecdysozoa</taxon>
        <taxon>Arthropoda</taxon>
        <taxon>Hexapoda</taxon>
        <taxon>Insecta</taxon>
        <taxon>Pterygota</taxon>
        <taxon>Neoptera</taxon>
        <taxon>Endopterygota</taxon>
        <taxon>Coleoptera</taxon>
        <taxon>Adephaga</taxon>
        <taxon>Haliploidea</taxon>
        <taxon>Haliplidae</taxon>
        <taxon>Peltodytes</taxon>
    </lineage>
</organism>
<dbReference type="EMBL" id="JX313685">
    <property type="protein sequence ID" value="AFQ62354.1"/>
    <property type="molecule type" value="Genomic_DNA"/>
</dbReference>
<dbReference type="InterPro" id="IPR050269">
    <property type="entry name" value="ComplexI_Subunit6"/>
</dbReference>
<sequence length="173" mass="20568">MLFMILMTNLIMSINFIITNHPLSMGLILMIQTFLISFISGTMSPSFWFSYMIFLIMIGGMLILFMYMTSMASNEMFKFSNKNLMFFFMFIMIMLISFFLIKFLLINNMSKNINNNDFYSMFFMKNEITLSTNKIYNSPNMMITIMLINYLFFTLIVINKIINYNEGPLRQKF</sequence>
<evidence type="ECO:0000256" key="10">
    <source>
        <dbReference type="ARBA" id="ARBA00022989"/>
    </source>
</evidence>
<comment type="catalytic activity">
    <reaction evidence="15">
        <text>a ubiquinone + NADH + 5 H(+)(in) = a ubiquinol + NAD(+) + 4 H(+)(out)</text>
        <dbReference type="Rhea" id="RHEA:29091"/>
        <dbReference type="Rhea" id="RHEA-COMP:9565"/>
        <dbReference type="Rhea" id="RHEA-COMP:9566"/>
        <dbReference type="ChEBI" id="CHEBI:15378"/>
        <dbReference type="ChEBI" id="CHEBI:16389"/>
        <dbReference type="ChEBI" id="CHEBI:17976"/>
        <dbReference type="ChEBI" id="CHEBI:57540"/>
        <dbReference type="ChEBI" id="CHEBI:57945"/>
        <dbReference type="EC" id="7.1.1.2"/>
    </reaction>
</comment>
<keyword evidence="11" id="KW-0520">NAD</keyword>
<dbReference type="EC" id="7.1.1.2" evidence="3"/>